<dbReference type="RefSeq" id="WP_152708614.1">
    <property type="nucleotide sequence ID" value="NZ_VOSJ01000001.1"/>
</dbReference>
<evidence type="ECO:0000259" key="1">
    <source>
        <dbReference type="Pfam" id="PF02627"/>
    </source>
</evidence>
<dbReference type="Pfam" id="PF02627">
    <property type="entry name" value="CMD"/>
    <property type="match status" value="1"/>
</dbReference>
<dbReference type="OrthoDB" id="3824300at2"/>
<evidence type="ECO:0000313" key="2">
    <source>
        <dbReference type="EMBL" id="MPR23700.1"/>
    </source>
</evidence>
<accession>A0A5N7MAN5</accession>
<comment type="caution">
    <text evidence="2">The sequence shown here is derived from an EMBL/GenBank/DDBJ whole genome shotgun (WGS) entry which is preliminary data.</text>
</comment>
<dbReference type="Proteomes" id="UP000403266">
    <property type="component" value="Unassembled WGS sequence"/>
</dbReference>
<dbReference type="GO" id="GO:0051920">
    <property type="term" value="F:peroxiredoxin activity"/>
    <property type="evidence" value="ECO:0007669"/>
    <property type="project" value="InterPro"/>
</dbReference>
<keyword evidence="3" id="KW-1185">Reference proteome</keyword>
<organism evidence="2 3">
    <name type="scientific">Microvirga tunisiensis</name>
    <dbReference type="NCBI Taxonomy" id="2108360"/>
    <lineage>
        <taxon>Bacteria</taxon>
        <taxon>Pseudomonadati</taxon>
        <taxon>Pseudomonadota</taxon>
        <taxon>Alphaproteobacteria</taxon>
        <taxon>Hyphomicrobiales</taxon>
        <taxon>Methylobacteriaceae</taxon>
        <taxon>Microvirga</taxon>
    </lineage>
</organism>
<sequence>MSAINTPFESKSLEEAAGRGFGRIQESALQFWKGVLSQPHLTLRQKHLVLLALHASPSSLNERAIKKQIDLALQAGATEGDIADVLLTIMPLANHPVYSGIPLLLQECEAAGEKDAKTLPEMPEQCAAIRQKFIEERGYWSPMRDTIAKLLPQYFEVFIETCMEPWRSGSLSPKEREFIYIAIDCSVSHTYEPGMKMHIQNALRFGATKEELLEVFSLAALMGLEGYFIGTSYLAQRPSQQNAF</sequence>
<dbReference type="PANTHER" id="PTHR33930:SF2">
    <property type="entry name" value="BLR3452 PROTEIN"/>
    <property type="match status" value="1"/>
</dbReference>
<feature type="domain" description="Carboxymuconolactone decarboxylase-like" evidence="1">
    <location>
        <begin position="152"/>
        <end position="223"/>
    </location>
</feature>
<dbReference type="InterPro" id="IPR029032">
    <property type="entry name" value="AhpD-like"/>
</dbReference>
<evidence type="ECO:0000313" key="3">
    <source>
        <dbReference type="Proteomes" id="UP000403266"/>
    </source>
</evidence>
<dbReference type="PANTHER" id="PTHR33930">
    <property type="entry name" value="ALKYL HYDROPEROXIDE REDUCTASE AHPD"/>
    <property type="match status" value="1"/>
</dbReference>
<gene>
    <name evidence="2" type="ORF">FS320_00295</name>
</gene>
<proteinExistence type="predicted"/>
<protein>
    <recommendedName>
        <fullName evidence="1">Carboxymuconolactone decarboxylase-like domain-containing protein</fullName>
    </recommendedName>
</protein>
<dbReference type="EMBL" id="VOSK01000001">
    <property type="protein sequence ID" value="MPR23700.1"/>
    <property type="molecule type" value="Genomic_DNA"/>
</dbReference>
<dbReference type="Gene3D" id="1.20.1290.10">
    <property type="entry name" value="AhpD-like"/>
    <property type="match status" value="1"/>
</dbReference>
<dbReference type="InterPro" id="IPR003779">
    <property type="entry name" value="CMD-like"/>
</dbReference>
<reference evidence="2 3" key="1">
    <citation type="journal article" date="2019" name="Syst. Appl. Microbiol.">
        <title>Microvirga tunisiensis sp. nov., a root nodule symbiotic bacterium isolated from Lupinus micranthus and L. luteus grown in Northern Tunisia.</title>
        <authorList>
            <person name="Msaddak A."/>
            <person name="Rejili M."/>
            <person name="Duran D."/>
            <person name="Mars M."/>
            <person name="Palacios J.M."/>
            <person name="Ruiz-Argueso T."/>
            <person name="Rey L."/>
            <person name="Imperial J."/>
        </authorList>
    </citation>
    <scope>NUCLEOTIDE SEQUENCE [LARGE SCALE GENOMIC DNA]</scope>
    <source>
        <strain evidence="2 3">Lmie10</strain>
    </source>
</reference>
<dbReference type="SUPFAM" id="SSF69118">
    <property type="entry name" value="AhpD-like"/>
    <property type="match status" value="1"/>
</dbReference>
<dbReference type="AlphaFoldDB" id="A0A5N7MAN5"/>
<name>A0A5N7MAN5_9HYPH</name>